<protein>
    <submittedName>
        <fullName evidence="1">Uncharacterized protein</fullName>
    </submittedName>
</protein>
<accession>A0ABW5KN23</accession>
<gene>
    <name evidence="1" type="ORF">ACFSR5_18870</name>
</gene>
<reference evidence="2" key="1">
    <citation type="journal article" date="2019" name="Int. J. Syst. Evol. Microbiol.">
        <title>The Global Catalogue of Microorganisms (GCM) 10K type strain sequencing project: providing services to taxonomists for standard genome sequencing and annotation.</title>
        <authorList>
            <consortium name="The Broad Institute Genomics Platform"/>
            <consortium name="The Broad Institute Genome Sequencing Center for Infectious Disease"/>
            <person name="Wu L."/>
            <person name="Ma J."/>
        </authorList>
    </citation>
    <scope>NUCLEOTIDE SEQUENCE [LARGE SCALE GENOMIC DNA]</scope>
    <source>
        <strain evidence="2">KCTC 42662</strain>
    </source>
</reference>
<dbReference type="RefSeq" id="WP_380906033.1">
    <property type="nucleotide sequence ID" value="NZ_JBHUEG010000019.1"/>
</dbReference>
<evidence type="ECO:0000313" key="2">
    <source>
        <dbReference type="Proteomes" id="UP001597545"/>
    </source>
</evidence>
<keyword evidence="2" id="KW-1185">Reference proteome</keyword>
<comment type="caution">
    <text evidence="1">The sequence shown here is derived from an EMBL/GenBank/DDBJ whole genome shotgun (WGS) entry which is preliminary data.</text>
</comment>
<dbReference type="EMBL" id="JBHULR010000020">
    <property type="protein sequence ID" value="MFD2549714.1"/>
    <property type="molecule type" value="Genomic_DNA"/>
</dbReference>
<evidence type="ECO:0000313" key="1">
    <source>
        <dbReference type="EMBL" id="MFD2549714.1"/>
    </source>
</evidence>
<proteinExistence type="predicted"/>
<organism evidence="1 2">
    <name type="scientific">Sphingobacterium suaedae</name>
    <dbReference type="NCBI Taxonomy" id="1686402"/>
    <lineage>
        <taxon>Bacteria</taxon>
        <taxon>Pseudomonadati</taxon>
        <taxon>Bacteroidota</taxon>
        <taxon>Sphingobacteriia</taxon>
        <taxon>Sphingobacteriales</taxon>
        <taxon>Sphingobacteriaceae</taxon>
        <taxon>Sphingobacterium</taxon>
    </lineage>
</organism>
<sequence>MEHLERIQRYNERYKFLNGQTSYGFDFNPERLIIRNFALRTGDRGIYEEYLTTRFPSEASFELEQFDLIKTNLLRLNTYEAERFLKDQRINLLRSDIWYQEDDSIFTALRVGEEDILLLTEGMDTEIIENHVFPEVVLNRQFVWLDTTQLAEFSQSSP</sequence>
<dbReference type="Proteomes" id="UP001597545">
    <property type="component" value="Unassembled WGS sequence"/>
</dbReference>
<name>A0ABW5KN23_9SPHI</name>